<dbReference type="EMBL" id="JWZT01002856">
    <property type="protein sequence ID" value="KII68497.1"/>
    <property type="molecule type" value="Genomic_DNA"/>
</dbReference>
<gene>
    <name evidence="2" type="ORF">RF11_06935</name>
</gene>
<reference evidence="2 3" key="1">
    <citation type="journal article" date="2014" name="Genome Biol. Evol.">
        <title>The genome of the myxosporean Thelohanellus kitauei shows adaptations to nutrient acquisition within its fish host.</title>
        <authorList>
            <person name="Yang Y."/>
            <person name="Xiong J."/>
            <person name="Zhou Z."/>
            <person name="Huo F."/>
            <person name="Miao W."/>
            <person name="Ran C."/>
            <person name="Liu Y."/>
            <person name="Zhang J."/>
            <person name="Feng J."/>
            <person name="Wang M."/>
            <person name="Wang M."/>
            <person name="Wang L."/>
            <person name="Yao B."/>
        </authorList>
    </citation>
    <scope>NUCLEOTIDE SEQUENCE [LARGE SCALE GENOMIC DNA]</scope>
    <source>
        <strain evidence="2">Wuqing</strain>
    </source>
</reference>
<proteinExistence type="predicted"/>
<evidence type="ECO:0000256" key="1">
    <source>
        <dbReference type="SAM" id="SignalP"/>
    </source>
</evidence>
<dbReference type="AlphaFoldDB" id="A0A0C2N3P2"/>
<name>A0A0C2N3P2_THEKT</name>
<evidence type="ECO:0000313" key="3">
    <source>
        <dbReference type="Proteomes" id="UP000031668"/>
    </source>
</evidence>
<protein>
    <submittedName>
        <fullName evidence="2">Uncharacterized protein</fullName>
    </submittedName>
</protein>
<sequence>MIWLVLITFGISLSSALIRDCTLTSWKELDMTLDFYLRDPTIKGDICTADGELKSIPQKHFSDLRDTLRDNLLCVYRDFAFFLEDLWPQTGLKDDEKKLIDDFIIEQALDTTKGKECGVKTGFDFTTAITPKVVIEELFSGKNRRHYFLPIYCYLKVAKKNLEELETEIGAPAKLAKAKTLIDLVVYTGTGQEKTVTKKTTSQIQTELCEGFRASDASSNNVRGWADKKYLWASVRCRANLVTELKCDDLKPGNSAVKHPLPDSDTEQAVAGHCSATNYTCPEDAVPEDEVDTSYDVCPSGT</sequence>
<keyword evidence="3" id="KW-1185">Reference proteome</keyword>
<evidence type="ECO:0000313" key="2">
    <source>
        <dbReference type="EMBL" id="KII68497.1"/>
    </source>
</evidence>
<feature type="signal peptide" evidence="1">
    <location>
        <begin position="1"/>
        <end position="16"/>
    </location>
</feature>
<keyword evidence="1" id="KW-0732">Signal</keyword>
<comment type="caution">
    <text evidence="2">The sequence shown here is derived from an EMBL/GenBank/DDBJ whole genome shotgun (WGS) entry which is preliminary data.</text>
</comment>
<organism evidence="2 3">
    <name type="scientific">Thelohanellus kitauei</name>
    <name type="common">Myxosporean</name>
    <dbReference type="NCBI Taxonomy" id="669202"/>
    <lineage>
        <taxon>Eukaryota</taxon>
        <taxon>Metazoa</taxon>
        <taxon>Cnidaria</taxon>
        <taxon>Myxozoa</taxon>
        <taxon>Myxosporea</taxon>
        <taxon>Bivalvulida</taxon>
        <taxon>Platysporina</taxon>
        <taxon>Myxobolidae</taxon>
        <taxon>Thelohanellus</taxon>
    </lineage>
</organism>
<dbReference type="Proteomes" id="UP000031668">
    <property type="component" value="Unassembled WGS sequence"/>
</dbReference>
<feature type="chain" id="PRO_5002164775" evidence="1">
    <location>
        <begin position="17"/>
        <end position="302"/>
    </location>
</feature>
<accession>A0A0C2N3P2</accession>